<evidence type="ECO:0000313" key="2">
    <source>
        <dbReference type="Proteomes" id="UP000315677"/>
    </source>
</evidence>
<protein>
    <submittedName>
        <fullName evidence="1">Uncharacterized protein</fullName>
    </submittedName>
</protein>
<dbReference type="EMBL" id="VFPA01000001">
    <property type="protein sequence ID" value="TQM16163.1"/>
    <property type="molecule type" value="Genomic_DNA"/>
</dbReference>
<dbReference type="AlphaFoldDB" id="A0A543E3N9"/>
<accession>A0A543E3N9</accession>
<sequence>MGMMYRIADRVLSRIAPEVSAAACKESNWCHRYRDGCHNRTCYYGCGRPTFCRKGIPCGPHC</sequence>
<name>A0A543E3N9_9PSEU</name>
<evidence type="ECO:0000313" key="1">
    <source>
        <dbReference type="EMBL" id="TQM16163.1"/>
    </source>
</evidence>
<dbReference type="Proteomes" id="UP000315677">
    <property type="component" value="Unassembled WGS sequence"/>
</dbReference>
<proteinExistence type="predicted"/>
<organism evidence="1 2">
    <name type="scientific">Pseudonocardia kunmingensis</name>
    <dbReference type="NCBI Taxonomy" id="630975"/>
    <lineage>
        <taxon>Bacteria</taxon>
        <taxon>Bacillati</taxon>
        <taxon>Actinomycetota</taxon>
        <taxon>Actinomycetes</taxon>
        <taxon>Pseudonocardiales</taxon>
        <taxon>Pseudonocardiaceae</taxon>
        <taxon>Pseudonocardia</taxon>
    </lineage>
</organism>
<comment type="caution">
    <text evidence="1">The sequence shown here is derived from an EMBL/GenBank/DDBJ whole genome shotgun (WGS) entry which is preliminary data.</text>
</comment>
<reference evidence="1 2" key="1">
    <citation type="submission" date="2019-06" db="EMBL/GenBank/DDBJ databases">
        <title>Sequencing the genomes of 1000 actinobacteria strains.</title>
        <authorList>
            <person name="Klenk H.-P."/>
        </authorList>
    </citation>
    <scope>NUCLEOTIDE SEQUENCE [LARGE SCALE GENOMIC DNA]</scope>
    <source>
        <strain evidence="1 2">DSM 45301</strain>
    </source>
</reference>
<gene>
    <name evidence="1" type="ORF">FB558_2970</name>
</gene>
<keyword evidence="2" id="KW-1185">Reference proteome</keyword>